<dbReference type="EMBL" id="FMBL01000003">
    <property type="protein sequence ID" value="SCC80353.1"/>
    <property type="molecule type" value="Genomic_DNA"/>
</dbReference>
<protein>
    <submittedName>
        <fullName evidence="1">Uncharacterized protein</fullName>
    </submittedName>
</protein>
<dbReference type="RefSeq" id="WP_091848003.1">
    <property type="nucleotide sequence ID" value="NZ_FMBL01000003.1"/>
</dbReference>
<dbReference type="Proteomes" id="UP000242610">
    <property type="component" value="Unassembled WGS sequence"/>
</dbReference>
<sequence length="163" mass="18643">MIPPIADQLHLDQRRLPAEVFNRLASRAGAYKDWKAREESAWNNFGKPGRDPGKLGGVMSVIAANGQWTPHLKLAQLRNHWDQVVGPDIANHSVVADFRDGILTIRTESNNWATTLTYLIPELTATIHERLKGLDIREIRVTGPQSHNFKKGNRRYPNRYMRR</sequence>
<dbReference type="Pfam" id="PF05258">
    <property type="entry name" value="DciA"/>
    <property type="match status" value="1"/>
</dbReference>
<dbReference type="AlphaFoldDB" id="A0A1C4H6F2"/>
<organism evidence="1 2">
    <name type="scientific">Bifidobacterium commune</name>
    <dbReference type="NCBI Taxonomy" id="1505727"/>
    <lineage>
        <taxon>Bacteria</taxon>
        <taxon>Bacillati</taxon>
        <taxon>Actinomycetota</taxon>
        <taxon>Actinomycetes</taxon>
        <taxon>Bifidobacteriales</taxon>
        <taxon>Bifidobacteriaceae</taxon>
        <taxon>Bifidobacterium</taxon>
    </lineage>
</organism>
<accession>A0A1C4H6F2</accession>
<gene>
    <name evidence="1" type="ORF">GA0061077_1161</name>
</gene>
<evidence type="ECO:0000313" key="1">
    <source>
        <dbReference type="EMBL" id="SCC80353.1"/>
    </source>
</evidence>
<reference evidence="2" key="1">
    <citation type="submission" date="2016-08" db="EMBL/GenBank/DDBJ databases">
        <authorList>
            <person name="Varghese N."/>
            <person name="Submissions Spin"/>
        </authorList>
    </citation>
    <scope>NUCLEOTIDE SEQUENCE [LARGE SCALE GENOMIC DNA]</scope>
    <source>
        <strain evidence="2">R-52791</strain>
    </source>
</reference>
<dbReference type="PANTHER" id="PTHR36456">
    <property type="entry name" value="UPF0232 PROTEIN SCO3875"/>
    <property type="match status" value="1"/>
</dbReference>
<evidence type="ECO:0000313" key="2">
    <source>
        <dbReference type="Proteomes" id="UP000242610"/>
    </source>
</evidence>
<keyword evidence="2" id="KW-1185">Reference proteome</keyword>
<name>A0A1C4H6F2_9BIFI</name>
<dbReference type="PANTHER" id="PTHR36456:SF1">
    <property type="entry name" value="UPF0232 PROTEIN SCO3875"/>
    <property type="match status" value="1"/>
</dbReference>
<dbReference type="InterPro" id="IPR007922">
    <property type="entry name" value="DciA-like"/>
</dbReference>
<dbReference type="STRING" id="1505727.GA0061077_1161"/>
<proteinExistence type="predicted"/>
<dbReference type="OrthoDB" id="5516926at2"/>